<dbReference type="EC" id="2.7.13.3" evidence="3"/>
<evidence type="ECO:0000256" key="7">
    <source>
        <dbReference type="ARBA" id="ARBA00022777"/>
    </source>
</evidence>
<evidence type="ECO:0000256" key="3">
    <source>
        <dbReference type="ARBA" id="ARBA00012438"/>
    </source>
</evidence>
<dbReference type="GO" id="GO:0005886">
    <property type="term" value="C:plasma membrane"/>
    <property type="evidence" value="ECO:0007669"/>
    <property type="project" value="UniProtKB-SubCell"/>
</dbReference>
<evidence type="ECO:0000256" key="6">
    <source>
        <dbReference type="ARBA" id="ARBA00022692"/>
    </source>
</evidence>
<dbReference type="InterPro" id="IPR036890">
    <property type="entry name" value="HATPase_C_sf"/>
</dbReference>
<dbReference type="AlphaFoldDB" id="A0A544QXG6"/>
<dbReference type="InterPro" id="IPR003594">
    <property type="entry name" value="HATPase_dom"/>
</dbReference>
<protein>
    <recommendedName>
        <fullName evidence="3">histidine kinase</fullName>
        <ecNumber evidence="3">2.7.13.3</ecNumber>
    </recommendedName>
</protein>
<dbReference type="InterPro" id="IPR005467">
    <property type="entry name" value="His_kinase_dom"/>
</dbReference>
<evidence type="ECO:0000256" key="2">
    <source>
        <dbReference type="ARBA" id="ARBA00004651"/>
    </source>
</evidence>
<dbReference type="PRINTS" id="PR00344">
    <property type="entry name" value="BCTRLSENSOR"/>
</dbReference>
<dbReference type="Gene3D" id="3.30.565.10">
    <property type="entry name" value="Histidine kinase-like ATPase, C-terminal domain"/>
    <property type="match status" value="1"/>
</dbReference>
<gene>
    <name evidence="13" type="ORF">EXD82_02840</name>
</gene>
<evidence type="ECO:0000256" key="4">
    <source>
        <dbReference type="ARBA" id="ARBA00022475"/>
    </source>
</evidence>
<dbReference type="GO" id="GO:0004721">
    <property type="term" value="F:phosphoprotein phosphatase activity"/>
    <property type="evidence" value="ECO:0007669"/>
    <property type="project" value="TreeGrafter"/>
</dbReference>
<dbReference type="PROSITE" id="PS50109">
    <property type="entry name" value="HIS_KIN"/>
    <property type="match status" value="1"/>
</dbReference>
<dbReference type="PANTHER" id="PTHR45453">
    <property type="entry name" value="PHOSPHATE REGULON SENSOR PROTEIN PHOR"/>
    <property type="match status" value="1"/>
</dbReference>
<keyword evidence="14" id="KW-1185">Reference proteome</keyword>
<evidence type="ECO:0000256" key="5">
    <source>
        <dbReference type="ARBA" id="ARBA00022679"/>
    </source>
</evidence>
<comment type="catalytic activity">
    <reaction evidence="1">
        <text>ATP + protein L-histidine = ADP + protein N-phospho-L-histidine.</text>
        <dbReference type="EC" id="2.7.13.3"/>
    </reaction>
</comment>
<feature type="domain" description="Histidine kinase" evidence="12">
    <location>
        <begin position="124"/>
        <end position="330"/>
    </location>
</feature>
<reference evidence="13 14" key="1">
    <citation type="submission" date="2019-02" db="EMBL/GenBank/DDBJ databases">
        <title>Peptostreptococcaceae bacterium ZHW00191 nov., a new bacterium isolated from the human gut.</title>
        <authorList>
            <person name="Zhou H.-W."/>
            <person name="Chen X.-J."/>
        </authorList>
    </citation>
    <scope>NUCLEOTIDE SEQUENCE [LARGE SCALE GENOMIC DNA]</scope>
    <source>
        <strain evidence="13 14">ZHW00191</strain>
    </source>
</reference>
<evidence type="ECO:0000259" key="12">
    <source>
        <dbReference type="PROSITE" id="PS50109"/>
    </source>
</evidence>
<dbReference type="SMART" id="SM00387">
    <property type="entry name" value="HATPase_c"/>
    <property type="match status" value="1"/>
</dbReference>
<dbReference type="OrthoDB" id="9780487at2"/>
<dbReference type="InterPro" id="IPR004358">
    <property type="entry name" value="Sig_transdc_His_kin-like_C"/>
</dbReference>
<evidence type="ECO:0000256" key="9">
    <source>
        <dbReference type="ARBA" id="ARBA00023012"/>
    </source>
</evidence>
<dbReference type="PANTHER" id="PTHR45453:SF2">
    <property type="entry name" value="HISTIDINE KINASE"/>
    <property type="match status" value="1"/>
</dbReference>
<accession>A0A544QXG6</accession>
<sequence>MNIKDYFFKTWRYILFFIVVIFIVNINILIDVGITISKDSLLYMNFIILFIGIIFFVYDFYVFKRKNMEIETRIANCDMNDIDIKISREYRGIVEAVDRVNIDNMEKIESLKSEIKEFNDYVTDWVHQIKIPISILEIMSERLEDKTVSKSMRIELKRIDSLVEKVMYISRSGNYSSDFSFESVNIGKIVRDVIKKNRYMFIIKNIEIDLKDMNVEVITDRKWISHIFEIILDNACKYSHEGGKIEIYSDIKDKRVDIHFKDYGEGISISDIGRVFEKGFTGKNGRNRFKSTGMGLYVAKKILNAMGSDIKVESIEGNYCDVIIEISNIAELNIYNN</sequence>
<keyword evidence="8 11" id="KW-1133">Transmembrane helix</keyword>
<keyword evidence="4" id="KW-1003">Cell membrane</keyword>
<comment type="subcellular location">
    <subcellularLocation>
        <location evidence="2">Cell membrane</location>
        <topology evidence="2">Multi-pass membrane protein</topology>
    </subcellularLocation>
</comment>
<dbReference type="GO" id="GO:0016036">
    <property type="term" value="P:cellular response to phosphate starvation"/>
    <property type="evidence" value="ECO:0007669"/>
    <property type="project" value="TreeGrafter"/>
</dbReference>
<proteinExistence type="predicted"/>
<feature type="transmembrane region" description="Helical" evidence="11">
    <location>
        <begin position="12"/>
        <end position="30"/>
    </location>
</feature>
<evidence type="ECO:0000313" key="14">
    <source>
        <dbReference type="Proteomes" id="UP000317863"/>
    </source>
</evidence>
<keyword evidence="10 11" id="KW-0472">Membrane</keyword>
<dbReference type="InterPro" id="IPR050351">
    <property type="entry name" value="BphY/WalK/GraS-like"/>
</dbReference>
<evidence type="ECO:0000256" key="8">
    <source>
        <dbReference type="ARBA" id="ARBA00022989"/>
    </source>
</evidence>
<dbReference type="Proteomes" id="UP000317863">
    <property type="component" value="Unassembled WGS sequence"/>
</dbReference>
<evidence type="ECO:0000256" key="11">
    <source>
        <dbReference type="SAM" id="Phobius"/>
    </source>
</evidence>
<keyword evidence="9" id="KW-0902">Two-component regulatory system</keyword>
<dbReference type="GO" id="GO:0000155">
    <property type="term" value="F:phosphorelay sensor kinase activity"/>
    <property type="evidence" value="ECO:0007669"/>
    <property type="project" value="TreeGrafter"/>
</dbReference>
<keyword evidence="7 13" id="KW-0418">Kinase</keyword>
<evidence type="ECO:0000256" key="10">
    <source>
        <dbReference type="ARBA" id="ARBA00023136"/>
    </source>
</evidence>
<keyword evidence="6 11" id="KW-0812">Transmembrane</keyword>
<keyword evidence="5" id="KW-0808">Transferase</keyword>
<feature type="transmembrane region" description="Helical" evidence="11">
    <location>
        <begin position="42"/>
        <end position="63"/>
    </location>
</feature>
<dbReference type="Pfam" id="PF02518">
    <property type="entry name" value="HATPase_c"/>
    <property type="match status" value="1"/>
</dbReference>
<evidence type="ECO:0000313" key="13">
    <source>
        <dbReference type="EMBL" id="TQQ85345.1"/>
    </source>
</evidence>
<comment type="caution">
    <text evidence="13">The sequence shown here is derived from an EMBL/GenBank/DDBJ whole genome shotgun (WGS) entry which is preliminary data.</text>
</comment>
<dbReference type="SUPFAM" id="SSF55874">
    <property type="entry name" value="ATPase domain of HSP90 chaperone/DNA topoisomerase II/histidine kinase"/>
    <property type="match status" value="1"/>
</dbReference>
<evidence type="ECO:0000256" key="1">
    <source>
        <dbReference type="ARBA" id="ARBA00000085"/>
    </source>
</evidence>
<dbReference type="EMBL" id="SGJB01000003">
    <property type="protein sequence ID" value="TQQ85345.1"/>
    <property type="molecule type" value="Genomic_DNA"/>
</dbReference>
<name>A0A544QXG6_9FIRM</name>
<organism evidence="13 14">
    <name type="scientific">Peptacetobacter hominis</name>
    <dbReference type="NCBI Taxonomy" id="2743610"/>
    <lineage>
        <taxon>Bacteria</taxon>
        <taxon>Bacillati</taxon>
        <taxon>Bacillota</taxon>
        <taxon>Clostridia</taxon>
        <taxon>Peptostreptococcales</taxon>
        <taxon>Peptostreptococcaceae</taxon>
        <taxon>Peptacetobacter</taxon>
    </lineage>
</organism>